<dbReference type="InterPro" id="IPR051473">
    <property type="entry name" value="P2Ox-like"/>
</dbReference>
<dbReference type="PANTHER" id="PTHR42784">
    <property type="entry name" value="PYRANOSE 2-OXIDASE"/>
    <property type="match status" value="1"/>
</dbReference>
<keyword evidence="5" id="KW-0560">Oxidoreductase</keyword>
<comment type="cofactor">
    <cofactor evidence="1">
        <name>FAD</name>
        <dbReference type="ChEBI" id="CHEBI:57692"/>
    </cofactor>
</comment>
<dbReference type="Proteomes" id="UP000320293">
    <property type="component" value="Unassembled WGS sequence"/>
</dbReference>
<dbReference type="SUPFAM" id="SSF51905">
    <property type="entry name" value="FAD/NAD(P)-binding domain"/>
    <property type="match status" value="1"/>
</dbReference>
<dbReference type="Gene3D" id="3.50.50.60">
    <property type="entry name" value="FAD/NAD(P)-binding domain"/>
    <property type="match status" value="2"/>
</dbReference>
<accession>A0A552FP32</accession>
<organism evidence="7 8">
    <name type="scientific">Microcystis aeruginosa Ma_QC_Ca_00000000_S207</name>
    <dbReference type="NCBI Taxonomy" id="2486251"/>
    <lineage>
        <taxon>Bacteria</taxon>
        <taxon>Bacillati</taxon>
        <taxon>Cyanobacteriota</taxon>
        <taxon>Cyanophyceae</taxon>
        <taxon>Oscillatoriophycideae</taxon>
        <taxon>Chroococcales</taxon>
        <taxon>Microcystaceae</taxon>
        <taxon>Microcystis</taxon>
    </lineage>
</organism>
<evidence type="ECO:0000256" key="2">
    <source>
        <dbReference type="ARBA" id="ARBA00010790"/>
    </source>
</evidence>
<name>A0A552FP32_MICAE</name>
<sequence length="608" mass="69237">MKGKKVLTVVFETTKHIPANEVTVSCEESLSSKRPIRGKYTNQEWQYRISLPSDADKATLCFHVNEDISMEQNPIVVSYDKWIFESKDSQKVKFTDQDISFPSYKKRYLHAVENLLNEETDFSRRYVPSNLDTHQEYDVIVIGSGMGGGILADQLSDFGLSVLVLEAGSVHFPSHIGNTPIPASEVDVRKSVAYDNESGSKLNKDVHLNLGGRSIYWSALIPRMNKWDFEQWDQEIVDYLKLGGYTKAERLFRMRTEYNNYEKVFRARLEEELPDCVVQHLPRSFHQEMSWITKRQGNPDERPRGYFSTAALLLNSVSYPNMKTGGENITINLNHIVTQLEWEGSRVTKVYCEDLINHCPRTYQGKVIVLAAGATESPCIALRSNLADQSKKIGIGLTDHQAADLTFTIPRRGMKTLITAKDQVKILILPNHDLEKDNNHFSCELAINPRIWEPRYEDDNLYQEEFENDDVITAKIKFLFPRKLNDSNWVKLGETRPKVYVAPMGDRPSEAEANALKKKVLEFLGIASSEAKNPLEYRQESETYHTGGSLRIGKLGEGVVDNHLKFHEYDNLYCCDLSVFPHIPTANPSLTLGALALRLAEYIKKCIS</sequence>
<dbReference type="AlphaFoldDB" id="A0A552FP32"/>
<reference evidence="7 8" key="1">
    <citation type="submission" date="2019-01" db="EMBL/GenBank/DDBJ databases">
        <title>Coherence of Microcystis species and biogeography revealed through population genomics.</title>
        <authorList>
            <person name="Perez-Carrascal O.M."/>
            <person name="Terrat Y."/>
            <person name="Giani A."/>
            <person name="Fortin N."/>
            <person name="Tromas N."/>
            <person name="Shapiro B.J."/>
        </authorList>
    </citation>
    <scope>NUCLEOTIDE SEQUENCE [LARGE SCALE GENOMIC DNA]</scope>
    <source>
        <strain evidence="7">Ma_QC_Ca_00000000_S207</strain>
    </source>
</reference>
<dbReference type="InterPro" id="IPR007867">
    <property type="entry name" value="GMC_OxRtase_C"/>
</dbReference>
<proteinExistence type="inferred from homology"/>
<gene>
    <name evidence="7" type="ORF">EWV91_09180</name>
</gene>
<evidence type="ECO:0000259" key="6">
    <source>
        <dbReference type="Pfam" id="PF05199"/>
    </source>
</evidence>
<dbReference type="GO" id="GO:0016614">
    <property type="term" value="F:oxidoreductase activity, acting on CH-OH group of donors"/>
    <property type="evidence" value="ECO:0007669"/>
    <property type="project" value="InterPro"/>
</dbReference>
<evidence type="ECO:0000256" key="5">
    <source>
        <dbReference type="ARBA" id="ARBA00023002"/>
    </source>
</evidence>
<dbReference type="PANTHER" id="PTHR42784:SF1">
    <property type="entry name" value="PYRANOSE 2-OXIDASE"/>
    <property type="match status" value="1"/>
</dbReference>
<keyword evidence="4" id="KW-0274">FAD</keyword>
<evidence type="ECO:0000313" key="7">
    <source>
        <dbReference type="EMBL" id="TRU48491.1"/>
    </source>
</evidence>
<evidence type="ECO:0000256" key="3">
    <source>
        <dbReference type="ARBA" id="ARBA00022630"/>
    </source>
</evidence>
<evidence type="ECO:0000256" key="1">
    <source>
        <dbReference type="ARBA" id="ARBA00001974"/>
    </source>
</evidence>
<evidence type="ECO:0000256" key="4">
    <source>
        <dbReference type="ARBA" id="ARBA00022827"/>
    </source>
</evidence>
<comment type="caution">
    <text evidence="7">The sequence shown here is derived from an EMBL/GenBank/DDBJ whole genome shotgun (WGS) entry which is preliminary data.</text>
</comment>
<evidence type="ECO:0000313" key="8">
    <source>
        <dbReference type="Proteomes" id="UP000320293"/>
    </source>
</evidence>
<protein>
    <submittedName>
        <fullName evidence="7">GMC family oxidoreductase</fullName>
    </submittedName>
</protein>
<dbReference type="EMBL" id="SFBF01000172">
    <property type="protein sequence ID" value="TRU48491.1"/>
    <property type="molecule type" value="Genomic_DNA"/>
</dbReference>
<keyword evidence="3" id="KW-0285">Flavoprotein</keyword>
<dbReference type="Pfam" id="PF05199">
    <property type="entry name" value="GMC_oxred_C"/>
    <property type="match status" value="1"/>
</dbReference>
<feature type="domain" description="Glucose-methanol-choline oxidoreductase C-terminal" evidence="6">
    <location>
        <begin position="538"/>
        <end position="596"/>
    </location>
</feature>
<comment type="similarity">
    <text evidence="2">Belongs to the GMC oxidoreductase family.</text>
</comment>
<dbReference type="InterPro" id="IPR036188">
    <property type="entry name" value="FAD/NAD-bd_sf"/>
</dbReference>